<dbReference type="Gene3D" id="3.30.565.10">
    <property type="entry name" value="Histidine kinase-like ATPase, C-terminal domain"/>
    <property type="match status" value="1"/>
</dbReference>
<keyword evidence="6" id="KW-1003">Cell membrane</keyword>
<dbReference type="GO" id="GO:0005886">
    <property type="term" value="C:plasma membrane"/>
    <property type="evidence" value="ECO:0007669"/>
    <property type="project" value="UniProtKB-SubCell"/>
</dbReference>
<comment type="subcellular location">
    <subcellularLocation>
        <location evidence="4">Cell membrane</location>
        <topology evidence="4">Multi-pass membrane protein</topology>
    </subcellularLocation>
</comment>
<evidence type="ECO:0000313" key="27">
    <source>
        <dbReference type="Proteomes" id="UP000283644"/>
    </source>
</evidence>
<evidence type="ECO:0000259" key="24">
    <source>
        <dbReference type="PROSITE" id="PS50109"/>
    </source>
</evidence>
<keyword evidence="7" id="KW-0597">Phosphoprotein</keyword>
<dbReference type="CDD" id="cd06225">
    <property type="entry name" value="HAMP"/>
    <property type="match status" value="1"/>
</dbReference>
<dbReference type="GO" id="GO:0005524">
    <property type="term" value="F:ATP binding"/>
    <property type="evidence" value="ECO:0007669"/>
    <property type="project" value="UniProtKB-KW"/>
</dbReference>
<dbReference type="PROSITE" id="PS50885">
    <property type="entry name" value="HAMP"/>
    <property type="match status" value="1"/>
</dbReference>
<evidence type="ECO:0000256" key="21">
    <source>
        <dbReference type="ARBA" id="ARBA00040454"/>
    </source>
</evidence>
<comment type="catalytic activity">
    <reaction evidence="1">
        <text>ATP + protein L-histidine = ADP + protein N-phospho-L-histidine.</text>
        <dbReference type="EC" id="2.7.13.3"/>
    </reaction>
</comment>
<evidence type="ECO:0000256" key="11">
    <source>
        <dbReference type="ARBA" id="ARBA00022777"/>
    </source>
</evidence>
<dbReference type="InterPro" id="IPR050980">
    <property type="entry name" value="2C_sensor_his_kinase"/>
</dbReference>
<keyword evidence="27" id="KW-1185">Reference proteome</keyword>
<dbReference type="AlphaFoldDB" id="A0A417Y4Z2"/>
<evidence type="ECO:0000256" key="13">
    <source>
        <dbReference type="ARBA" id="ARBA00022840"/>
    </source>
</evidence>
<accession>A0A417Y4Z2</accession>
<dbReference type="PROSITE" id="PS50109">
    <property type="entry name" value="HIS_KIN"/>
    <property type="match status" value="1"/>
</dbReference>
<dbReference type="PANTHER" id="PTHR44936">
    <property type="entry name" value="SENSOR PROTEIN CREC"/>
    <property type="match status" value="1"/>
</dbReference>
<dbReference type="InterPro" id="IPR005467">
    <property type="entry name" value="His_kinase_dom"/>
</dbReference>
<feature type="domain" description="Histidine kinase" evidence="24">
    <location>
        <begin position="230"/>
        <end position="422"/>
    </location>
</feature>
<keyword evidence="11 26" id="KW-0418">Kinase</keyword>
<evidence type="ECO:0000256" key="18">
    <source>
        <dbReference type="ARBA" id="ARBA00023016"/>
    </source>
</evidence>
<dbReference type="OrthoDB" id="3206505at2"/>
<dbReference type="EMBL" id="QXGH01000012">
    <property type="protein sequence ID" value="RHW27574.1"/>
    <property type="molecule type" value="Genomic_DNA"/>
</dbReference>
<feature type="transmembrane region" description="Helical" evidence="23">
    <location>
        <begin position="7"/>
        <end position="28"/>
    </location>
</feature>
<feature type="transmembrane region" description="Helical" evidence="23">
    <location>
        <begin position="146"/>
        <end position="165"/>
    </location>
</feature>
<evidence type="ECO:0000256" key="20">
    <source>
        <dbReference type="ARBA" id="ARBA00023211"/>
    </source>
</evidence>
<dbReference type="InterPro" id="IPR036097">
    <property type="entry name" value="HisK_dim/P_sf"/>
</dbReference>
<evidence type="ECO:0000256" key="19">
    <source>
        <dbReference type="ARBA" id="ARBA00023026"/>
    </source>
</evidence>
<dbReference type="InterPro" id="IPR003661">
    <property type="entry name" value="HisK_dim/P_dom"/>
</dbReference>
<evidence type="ECO:0000256" key="22">
    <source>
        <dbReference type="ARBA" id="ARBA00041776"/>
    </source>
</evidence>
<dbReference type="SUPFAM" id="SSF47384">
    <property type="entry name" value="Homodimeric domain of signal transducing histidine kinase"/>
    <property type="match status" value="1"/>
</dbReference>
<evidence type="ECO:0000256" key="15">
    <source>
        <dbReference type="ARBA" id="ARBA00022912"/>
    </source>
</evidence>
<reference evidence="26 27" key="1">
    <citation type="submission" date="2018-09" db="EMBL/GenBank/DDBJ databases">
        <title>Genome sequencing of Nocardioides immobilis CCTCC AB 2017083 for comparison to Nocardioides silvaticus.</title>
        <authorList>
            <person name="Li C."/>
            <person name="Wang G."/>
        </authorList>
    </citation>
    <scope>NUCLEOTIDE SEQUENCE [LARGE SCALE GENOMIC DNA]</scope>
    <source>
        <strain evidence="26 27">CCTCC AB 2017083</strain>
    </source>
</reference>
<evidence type="ECO:0000256" key="8">
    <source>
        <dbReference type="ARBA" id="ARBA00022679"/>
    </source>
</evidence>
<keyword evidence="12" id="KW-0378">Hydrolase</keyword>
<evidence type="ECO:0000256" key="14">
    <source>
        <dbReference type="ARBA" id="ARBA00022842"/>
    </source>
</evidence>
<gene>
    <name evidence="26" type="ORF">D0Z08_07785</name>
</gene>
<name>A0A417Y4Z2_9ACTN</name>
<evidence type="ECO:0000256" key="4">
    <source>
        <dbReference type="ARBA" id="ARBA00004651"/>
    </source>
</evidence>
<dbReference type="GO" id="GO:0004721">
    <property type="term" value="F:phosphoprotein phosphatase activity"/>
    <property type="evidence" value="ECO:0007669"/>
    <property type="project" value="UniProtKB-KW"/>
</dbReference>
<evidence type="ECO:0000259" key="25">
    <source>
        <dbReference type="PROSITE" id="PS50885"/>
    </source>
</evidence>
<keyword evidence="13" id="KW-0067">ATP-binding</keyword>
<evidence type="ECO:0000256" key="12">
    <source>
        <dbReference type="ARBA" id="ARBA00022801"/>
    </source>
</evidence>
<evidence type="ECO:0000256" key="23">
    <source>
        <dbReference type="SAM" id="Phobius"/>
    </source>
</evidence>
<keyword evidence="8" id="KW-0808">Transferase</keyword>
<dbReference type="CDD" id="cd00082">
    <property type="entry name" value="HisKA"/>
    <property type="match status" value="1"/>
</dbReference>
<keyword evidence="15" id="KW-0904">Protein phosphatase</keyword>
<dbReference type="SUPFAM" id="SSF55874">
    <property type="entry name" value="ATPase domain of HSP90 chaperone/DNA topoisomerase II/histidine kinase"/>
    <property type="match status" value="1"/>
</dbReference>
<dbReference type="SMART" id="SM00304">
    <property type="entry name" value="HAMP"/>
    <property type="match status" value="1"/>
</dbReference>
<keyword evidence="9 23" id="KW-0812">Transmembrane</keyword>
<comment type="cofactor">
    <cofactor evidence="3">
        <name>Mg(2+)</name>
        <dbReference type="ChEBI" id="CHEBI:18420"/>
    </cofactor>
</comment>
<dbReference type="InterPro" id="IPR003594">
    <property type="entry name" value="HATPase_dom"/>
</dbReference>
<organism evidence="26 27">
    <name type="scientific">Nocardioides immobilis</name>
    <dbReference type="NCBI Taxonomy" id="2049295"/>
    <lineage>
        <taxon>Bacteria</taxon>
        <taxon>Bacillati</taxon>
        <taxon>Actinomycetota</taxon>
        <taxon>Actinomycetes</taxon>
        <taxon>Propionibacteriales</taxon>
        <taxon>Nocardioidaceae</taxon>
        <taxon>Nocardioides</taxon>
    </lineage>
</organism>
<dbReference type="PRINTS" id="PR00344">
    <property type="entry name" value="BCTRLSENSOR"/>
</dbReference>
<dbReference type="Pfam" id="PF00672">
    <property type="entry name" value="HAMP"/>
    <property type="match status" value="1"/>
</dbReference>
<keyword evidence="16 23" id="KW-1133">Transmembrane helix</keyword>
<keyword evidence="10" id="KW-0547">Nucleotide-binding</keyword>
<keyword evidence="19" id="KW-0843">Virulence</keyword>
<evidence type="ECO:0000313" key="26">
    <source>
        <dbReference type="EMBL" id="RHW27574.1"/>
    </source>
</evidence>
<dbReference type="RefSeq" id="WP_118924357.1">
    <property type="nucleotide sequence ID" value="NZ_QXGH01000012.1"/>
</dbReference>
<evidence type="ECO:0000256" key="9">
    <source>
        <dbReference type="ARBA" id="ARBA00022692"/>
    </source>
</evidence>
<comment type="cofactor">
    <cofactor evidence="2">
        <name>Mn(2+)</name>
        <dbReference type="ChEBI" id="CHEBI:29035"/>
    </cofactor>
</comment>
<keyword evidence="20" id="KW-0464">Manganese</keyword>
<evidence type="ECO:0000256" key="7">
    <source>
        <dbReference type="ARBA" id="ARBA00022553"/>
    </source>
</evidence>
<comment type="caution">
    <text evidence="26">The sequence shown here is derived from an EMBL/GenBank/DDBJ whole genome shotgun (WGS) entry which is preliminary data.</text>
</comment>
<dbReference type="PANTHER" id="PTHR44936:SF9">
    <property type="entry name" value="SENSOR PROTEIN CREC"/>
    <property type="match status" value="1"/>
</dbReference>
<keyword evidence="17" id="KW-0902">Two-component regulatory system</keyword>
<sequence length="426" mass="44275">MRRRIGWLVAATTSAVILGFVIPLFLLVQTLAHERAVSSAQDDADDVALIVSGLHGDPGLADVVRTATASTFATTSVVTPRGDVLGDEVADLATDGDVLRAADGEAFTTTDDDGVTILTPVVTADGTYVVRARVGDDQLSSGVARAWIAIGLLGLALIVAAIVIADRFSRRISTPVTELADVALQLRDGELDVRAVPSGPPETVELADAFNQLADRINELLVAERAAVGDLSHRLRTPVTALRLDAEAVADPEVGGRLQEHVANLQRTVDAIVRDARRPVRHTLRAGCDARAVVADRMAFWSALAEDQGRPVDLRLTEGPAPVAVDAADLTDVLDVLVDNVFAHTPESAAITVSVDALDGQVLIAVADTGPGIRPPAEAGQRPGSTGLGLQIARRTVAAIGGTIDIASGAGTTVTLRLPVAQHATA</sequence>
<evidence type="ECO:0000256" key="17">
    <source>
        <dbReference type="ARBA" id="ARBA00023012"/>
    </source>
</evidence>
<evidence type="ECO:0000256" key="1">
    <source>
        <dbReference type="ARBA" id="ARBA00000085"/>
    </source>
</evidence>
<dbReference type="InterPro" id="IPR036890">
    <property type="entry name" value="HATPase_C_sf"/>
</dbReference>
<dbReference type="SUPFAM" id="SSF158472">
    <property type="entry name" value="HAMP domain-like"/>
    <property type="match status" value="1"/>
</dbReference>
<dbReference type="InterPro" id="IPR004358">
    <property type="entry name" value="Sig_transdc_His_kin-like_C"/>
</dbReference>
<evidence type="ECO:0000256" key="5">
    <source>
        <dbReference type="ARBA" id="ARBA00012438"/>
    </source>
</evidence>
<dbReference type="Gene3D" id="1.10.8.500">
    <property type="entry name" value="HAMP domain in histidine kinase"/>
    <property type="match status" value="1"/>
</dbReference>
<dbReference type="InterPro" id="IPR003660">
    <property type="entry name" value="HAMP_dom"/>
</dbReference>
<proteinExistence type="predicted"/>
<dbReference type="Proteomes" id="UP000283644">
    <property type="component" value="Unassembled WGS sequence"/>
</dbReference>
<dbReference type="SMART" id="SM00387">
    <property type="entry name" value="HATPase_c"/>
    <property type="match status" value="1"/>
</dbReference>
<evidence type="ECO:0000256" key="2">
    <source>
        <dbReference type="ARBA" id="ARBA00001936"/>
    </source>
</evidence>
<dbReference type="Pfam" id="PF02518">
    <property type="entry name" value="HATPase_c"/>
    <property type="match status" value="1"/>
</dbReference>
<protein>
    <recommendedName>
        <fullName evidence="21">Signal transduction histidine-protein kinase/phosphatase MprB</fullName>
        <ecNumber evidence="5">2.7.13.3</ecNumber>
    </recommendedName>
    <alternativeName>
        <fullName evidence="22">Mycobacterial persistence regulator B</fullName>
    </alternativeName>
</protein>
<feature type="domain" description="HAMP" evidence="25">
    <location>
        <begin position="170"/>
        <end position="222"/>
    </location>
</feature>
<dbReference type="Gene3D" id="1.10.287.130">
    <property type="match status" value="1"/>
</dbReference>
<evidence type="ECO:0000256" key="6">
    <source>
        <dbReference type="ARBA" id="ARBA00022475"/>
    </source>
</evidence>
<evidence type="ECO:0000256" key="16">
    <source>
        <dbReference type="ARBA" id="ARBA00022989"/>
    </source>
</evidence>
<dbReference type="EC" id="2.7.13.3" evidence="5"/>
<keyword evidence="18" id="KW-0346">Stress response</keyword>
<dbReference type="GO" id="GO:0000155">
    <property type="term" value="F:phosphorelay sensor kinase activity"/>
    <property type="evidence" value="ECO:0007669"/>
    <property type="project" value="InterPro"/>
</dbReference>
<evidence type="ECO:0000256" key="10">
    <source>
        <dbReference type="ARBA" id="ARBA00022741"/>
    </source>
</evidence>
<keyword evidence="23" id="KW-0472">Membrane</keyword>
<evidence type="ECO:0000256" key="3">
    <source>
        <dbReference type="ARBA" id="ARBA00001946"/>
    </source>
</evidence>
<keyword evidence="14" id="KW-0460">Magnesium</keyword>